<feature type="domain" description="SH3" evidence="8">
    <location>
        <begin position="1"/>
        <end position="57"/>
    </location>
</feature>
<gene>
    <name evidence="9" type="ORF">ODALV1_LOCUS1937</name>
</gene>
<comment type="caution">
    <text evidence="9">The sequence shown here is derived from an EMBL/GenBank/DDBJ whole genome shotgun (WGS) entry which is preliminary data.</text>
</comment>
<name>A0ABP1PQC1_9HEXA</name>
<dbReference type="SMART" id="SM00326">
    <property type="entry name" value="SH3"/>
    <property type="match status" value="3"/>
</dbReference>
<keyword evidence="2 5" id="KW-0728">SH3 domain</keyword>
<dbReference type="InterPro" id="IPR001452">
    <property type="entry name" value="SH3_domain"/>
</dbReference>
<feature type="domain" description="SH3" evidence="8">
    <location>
        <begin position="192"/>
        <end position="253"/>
    </location>
</feature>
<comment type="subcellular location">
    <subcellularLocation>
        <location evidence="1">Membrane</location>
        <topology evidence="1">Peripheral membrane protein</topology>
    </subcellularLocation>
</comment>
<feature type="compositionally biased region" description="Polar residues" evidence="7">
    <location>
        <begin position="428"/>
        <end position="443"/>
    </location>
</feature>
<sequence>MECRVEFDYVAQEPDELTIKKGEIIKNVVSKMDGWFEGTLRGKTGVFPDNFVKVVEKPIPEPLEKSVKPSEVVVLRNNPSSARRVRVLFSYSPEQDDELTLEVGDVLDFIEEVEEGWWRGRLKGKEGIFPSNFVSDVEEPKTNGSIDVKKPDDTKQKDVNRASHPKGIPDVVPSSPNQSIDDEPAPELPPKPVRELARCFYLYKALNEDELTLAEGDIVTIISKNCEDEGWWRGELRGKIGLFPDNFVRIITPGEVHPAVGSGGPQPKLLAQERNVPSAHPAELPAKAKKDSIAGISGATVVDGGGMSRSIDKDKSLDSKVEQVKAKLNKTNSKEAPVPAPPKVGHVATSPISPGIAAFHTNLFSNQKPEPSKKDSSFISRDDKGSDDAEEFNSVERTETLNHLTATRAKAPKRRPPSTIIPRENDVSMMNGSSHSFDNSVTDSPPPHHSTPMNISVTSNGTPSVSYTEGSSLNHSGSFHSHSRDKEGSPTPTSANSSISAAKPKKQALPWMAELKQTQDRKKNLVSPVAPSAAPTTSGSTSLSTTPPVTSSPAPQQQPAPPHPISKEPAAKAPPLPAKPSSLSTSIGSEKVVNNVNHAPPVNNTSFSGSNKIYPKKSPSPAPPVPIAPTNHSNSIGNSLDSHRGDGDSNSNKGYVTIEEYAALKTRVTSLENEVETLKRQIKLLLDRDLRGHIV</sequence>
<keyword evidence="3 6" id="KW-0175">Coiled coil</keyword>
<evidence type="ECO:0000259" key="8">
    <source>
        <dbReference type="PROSITE" id="PS50002"/>
    </source>
</evidence>
<feature type="compositionally biased region" description="Low complexity" evidence="7">
    <location>
        <begin position="526"/>
        <end position="555"/>
    </location>
</feature>
<feature type="compositionally biased region" description="Basic and acidic residues" evidence="7">
    <location>
        <begin position="370"/>
        <end position="387"/>
    </location>
</feature>
<dbReference type="Gene3D" id="2.30.30.40">
    <property type="entry name" value="SH3 Domains"/>
    <property type="match status" value="3"/>
</dbReference>
<evidence type="ECO:0000256" key="3">
    <source>
        <dbReference type="ARBA" id="ARBA00023054"/>
    </source>
</evidence>
<evidence type="ECO:0000313" key="10">
    <source>
        <dbReference type="Proteomes" id="UP001642540"/>
    </source>
</evidence>
<dbReference type="Proteomes" id="UP001642540">
    <property type="component" value="Unassembled WGS sequence"/>
</dbReference>
<evidence type="ECO:0000256" key="2">
    <source>
        <dbReference type="ARBA" id="ARBA00022443"/>
    </source>
</evidence>
<feature type="compositionally biased region" description="Pro residues" evidence="7">
    <location>
        <begin position="618"/>
        <end position="627"/>
    </location>
</feature>
<dbReference type="PRINTS" id="PR00499">
    <property type="entry name" value="P67PHOX"/>
</dbReference>
<feature type="compositionally biased region" description="Basic and acidic residues" evidence="7">
    <location>
        <begin position="147"/>
        <end position="161"/>
    </location>
</feature>
<feature type="region of interest" description="Disordered" evidence="7">
    <location>
        <begin position="327"/>
        <end position="351"/>
    </location>
</feature>
<reference evidence="9 10" key="1">
    <citation type="submission" date="2024-08" db="EMBL/GenBank/DDBJ databases">
        <authorList>
            <person name="Cucini C."/>
            <person name="Frati F."/>
        </authorList>
    </citation>
    <scope>NUCLEOTIDE SEQUENCE [LARGE SCALE GENOMIC DNA]</scope>
</reference>
<protein>
    <recommendedName>
        <fullName evidence="8">SH3 domain-containing protein</fullName>
    </recommendedName>
</protein>
<feature type="compositionally biased region" description="Low complexity" evidence="7">
    <location>
        <begin position="592"/>
        <end position="604"/>
    </location>
</feature>
<dbReference type="InterPro" id="IPR036028">
    <property type="entry name" value="SH3-like_dom_sf"/>
</dbReference>
<dbReference type="PRINTS" id="PR00452">
    <property type="entry name" value="SH3DOMAIN"/>
</dbReference>
<evidence type="ECO:0000256" key="1">
    <source>
        <dbReference type="ARBA" id="ARBA00004170"/>
    </source>
</evidence>
<dbReference type="InterPro" id="IPR050384">
    <property type="entry name" value="Endophilin_SH3RF"/>
</dbReference>
<proteinExistence type="predicted"/>
<feature type="compositionally biased region" description="Polar residues" evidence="7">
    <location>
        <begin position="490"/>
        <end position="500"/>
    </location>
</feature>
<evidence type="ECO:0000256" key="5">
    <source>
        <dbReference type="PROSITE-ProRule" id="PRU00192"/>
    </source>
</evidence>
<feature type="region of interest" description="Disordered" evidence="7">
    <location>
        <begin position="364"/>
        <end position="652"/>
    </location>
</feature>
<feature type="compositionally biased region" description="Polar residues" evidence="7">
    <location>
        <begin position="630"/>
        <end position="640"/>
    </location>
</feature>
<organism evidence="9 10">
    <name type="scientific">Orchesella dallaii</name>
    <dbReference type="NCBI Taxonomy" id="48710"/>
    <lineage>
        <taxon>Eukaryota</taxon>
        <taxon>Metazoa</taxon>
        <taxon>Ecdysozoa</taxon>
        <taxon>Arthropoda</taxon>
        <taxon>Hexapoda</taxon>
        <taxon>Collembola</taxon>
        <taxon>Entomobryomorpha</taxon>
        <taxon>Entomobryoidea</taxon>
        <taxon>Orchesellidae</taxon>
        <taxon>Orchesellinae</taxon>
        <taxon>Orchesella</taxon>
    </lineage>
</organism>
<dbReference type="PROSITE" id="PS50002">
    <property type="entry name" value="SH3"/>
    <property type="match status" value="3"/>
</dbReference>
<dbReference type="PANTHER" id="PTHR14167:SF81">
    <property type="entry name" value="ENDOPHILIN-A"/>
    <property type="match status" value="1"/>
</dbReference>
<feature type="domain" description="SH3" evidence="8">
    <location>
        <begin position="80"/>
        <end position="139"/>
    </location>
</feature>
<dbReference type="CDD" id="cd11874">
    <property type="entry name" value="SH3_CD2AP-like_2"/>
    <property type="match status" value="1"/>
</dbReference>
<evidence type="ECO:0000313" key="9">
    <source>
        <dbReference type="EMBL" id="CAL8071967.1"/>
    </source>
</evidence>
<evidence type="ECO:0000256" key="4">
    <source>
        <dbReference type="ARBA" id="ARBA00023136"/>
    </source>
</evidence>
<keyword evidence="10" id="KW-1185">Reference proteome</keyword>
<dbReference type="CDD" id="cd11873">
    <property type="entry name" value="SH3_CD2AP-like_1"/>
    <property type="match status" value="1"/>
</dbReference>
<evidence type="ECO:0000256" key="7">
    <source>
        <dbReference type="SAM" id="MobiDB-lite"/>
    </source>
</evidence>
<feature type="coiled-coil region" evidence="6">
    <location>
        <begin position="661"/>
        <end position="688"/>
    </location>
</feature>
<feature type="compositionally biased region" description="Polar residues" evidence="7">
    <location>
        <begin position="451"/>
        <end position="480"/>
    </location>
</feature>
<keyword evidence="4" id="KW-0472">Membrane</keyword>
<evidence type="ECO:0000256" key="6">
    <source>
        <dbReference type="SAM" id="Coils"/>
    </source>
</evidence>
<dbReference type="PANTHER" id="PTHR14167">
    <property type="entry name" value="SH3 DOMAIN-CONTAINING"/>
    <property type="match status" value="1"/>
</dbReference>
<dbReference type="Pfam" id="PF14604">
    <property type="entry name" value="SH3_9"/>
    <property type="match status" value="1"/>
</dbReference>
<dbReference type="EMBL" id="CAXLJM020000007">
    <property type="protein sequence ID" value="CAL8071967.1"/>
    <property type="molecule type" value="Genomic_DNA"/>
</dbReference>
<dbReference type="CDD" id="cd11875">
    <property type="entry name" value="SH3_CD2AP-like_3"/>
    <property type="match status" value="1"/>
</dbReference>
<dbReference type="SUPFAM" id="SSF50044">
    <property type="entry name" value="SH3-domain"/>
    <property type="match status" value="3"/>
</dbReference>
<accession>A0ABP1PQC1</accession>
<feature type="region of interest" description="Disordered" evidence="7">
    <location>
        <begin position="134"/>
        <end position="191"/>
    </location>
</feature>
<dbReference type="Pfam" id="PF00018">
    <property type="entry name" value="SH3_1"/>
    <property type="match status" value="2"/>
</dbReference>